<dbReference type="InterPro" id="IPR011701">
    <property type="entry name" value="MFS"/>
</dbReference>
<keyword evidence="4 6" id="KW-1133">Transmembrane helix</keyword>
<dbReference type="GO" id="GO:0022857">
    <property type="term" value="F:transmembrane transporter activity"/>
    <property type="evidence" value="ECO:0007669"/>
    <property type="project" value="InterPro"/>
</dbReference>
<accession>A0A4Q7N3W7</accession>
<feature type="transmembrane region" description="Helical" evidence="6">
    <location>
        <begin position="20"/>
        <end position="37"/>
    </location>
</feature>
<proteinExistence type="predicted"/>
<evidence type="ECO:0000256" key="6">
    <source>
        <dbReference type="SAM" id="Phobius"/>
    </source>
</evidence>
<evidence type="ECO:0000259" key="7">
    <source>
        <dbReference type="PROSITE" id="PS50850"/>
    </source>
</evidence>
<dbReference type="EMBL" id="SGXA01000001">
    <property type="protein sequence ID" value="RZS75668.1"/>
    <property type="molecule type" value="Genomic_DNA"/>
</dbReference>
<dbReference type="GO" id="GO:0016020">
    <property type="term" value="C:membrane"/>
    <property type="evidence" value="ECO:0007669"/>
    <property type="project" value="UniProtKB-SubCell"/>
</dbReference>
<evidence type="ECO:0000256" key="3">
    <source>
        <dbReference type="ARBA" id="ARBA00022692"/>
    </source>
</evidence>
<evidence type="ECO:0000256" key="1">
    <source>
        <dbReference type="ARBA" id="ARBA00004141"/>
    </source>
</evidence>
<dbReference type="InterPro" id="IPR036259">
    <property type="entry name" value="MFS_trans_sf"/>
</dbReference>
<comment type="subcellular location">
    <subcellularLocation>
        <location evidence="1">Membrane</location>
        <topology evidence="1">Multi-pass membrane protein</topology>
    </subcellularLocation>
</comment>
<dbReference type="PANTHER" id="PTHR19432">
    <property type="entry name" value="SUGAR TRANSPORTER"/>
    <property type="match status" value="1"/>
</dbReference>
<keyword evidence="2" id="KW-0813">Transport</keyword>
<organism evidence="8 9">
    <name type="scientific">Pseudobacter ginsenosidimutans</name>
    <dbReference type="NCBI Taxonomy" id="661488"/>
    <lineage>
        <taxon>Bacteria</taxon>
        <taxon>Pseudomonadati</taxon>
        <taxon>Bacteroidota</taxon>
        <taxon>Chitinophagia</taxon>
        <taxon>Chitinophagales</taxon>
        <taxon>Chitinophagaceae</taxon>
        <taxon>Pseudobacter</taxon>
    </lineage>
</organism>
<dbReference type="AlphaFoldDB" id="A0A4Q7N3W7"/>
<feature type="transmembrane region" description="Helical" evidence="6">
    <location>
        <begin position="198"/>
        <end position="216"/>
    </location>
</feature>
<keyword evidence="3 6" id="KW-0812">Transmembrane</keyword>
<gene>
    <name evidence="8" type="ORF">EV199_1540</name>
</gene>
<comment type="caution">
    <text evidence="8">The sequence shown here is derived from an EMBL/GenBank/DDBJ whole genome shotgun (WGS) entry which is preliminary data.</text>
</comment>
<sequence>MVSAKTNSILPKPKLTAAQIFNMSFGFLGIQFGFALQNSNASGILRNYGAEVEHLSWFWLAAPLIGLIVQPIVGHYSDRTWNRLGRRRPYFLAGAILSSSALALMPNANILGNIAPLVIIGAGFLMIMDACFNLAMEPFRALVADNLPDSQRTKGFAVQTCLIGVGAVLGSALPEILSKWFGVNAEAPAGVVADNVKLAFYIGSSVFVLSVLWTVFKTKEYPPEEYAKYHGEHEVKKEGLSVILKDFAKMPRTMKQLGLVQFFSWFALFGMWVFTTDTISTHIFGLSIDDKSSKLYREAQGWTGVIFAVYNGVSAVYALLLPAIAKKIGRKQTHAISLLIGGIGLISIYFAPNKEFLIGSMVCVGIAWASILAMPYVILSGSIPAGKMGIYMGIFNFFITIPQILNGIIGGPIVKYVYNNEPVYALVLAGVFMLCAAISVIYVYDPGAIRIKEEKNIA</sequence>
<dbReference type="Gene3D" id="1.20.1250.20">
    <property type="entry name" value="MFS general substrate transporter like domains"/>
    <property type="match status" value="1"/>
</dbReference>
<dbReference type="SUPFAM" id="SSF103473">
    <property type="entry name" value="MFS general substrate transporter"/>
    <property type="match status" value="1"/>
</dbReference>
<feature type="transmembrane region" description="Helical" evidence="6">
    <location>
        <begin position="89"/>
        <end position="108"/>
    </location>
</feature>
<protein>
    <submittedName>
        <fullName evidence="8">Maltose/moltooligosaccharide transporter</fullName>
    </submittedName>
</protein>
<evidence type="ECO:0000256" key="2">
    <source>
        <dbReference type="ARBA" id="ARBA00022448"/>
    </source>
</evidence>
<evidence type="ECO:0000256" key="5">
    <source>
        <dbReference type="ARBA" id="ARBA00023136"/>
    </source>
</evidence>
<name>A0A4Q7N3W7_9BACT</name>
<reference evidence="8 9" key="1">
    <citation type="submission" date="2019-02" db="EMBL/GenBank/DDBJ databases">
        <title>Genomic Encyclopedia of Type Strains, Phase IV (KMG-IV): sequencing the most valuable type-strain genomes for metagenomic binning, comparative biology and taxonomic classification.</title>
        <authorList>
            <person name="Goeker M."/>
        </authorList>
    </citation>
    <scope>NUCLEOTIDE SEQUENCE [LARGE SCALE GENOMIC DNA]</scope>
    <source>
        <strain evidence="8 9">DSM 18116</strain>
    </source>
</reference>
<feature type="transmembrane region" description="Helical" evidence="6">
    <location>
        <begin position="57"/>
        <end position="77"/>
    </location>
</feature>
<feature type="transmembrane region" description="Helical" evidence="6">
    <location>
        <begin position="156"/>
        <end position="178"/>
    </location>
</feature>
<feature type="transmembrane region" description="Helical" evidence="6">
    <location>
        <begin position="357"/>
        <end position="378"/>
    </location>
</feature>
<dbReference type="InterPro" id="IPR020846">
    <property type="entry name" value="MFS_dom"/>
</dbReference>
<evidence type="ECO:0000256" key="4">
    <source>
        <dbReference type="ARBA" id="ARBA00022989"/>
    </source>
</evidence>
<feature type="transmembrane region" description="Helical" evidence="6">
    <location>
        <begin position="333"/>
        <end position="351"/>
    </location>
</feature>
<keyword evidence="5 6" id="KW-0472">Membrane</keyword>
<evidence type="ECO:0000313" key="8">
    <source>
        <dbReference type="EMBL" id="RZS75668.1"/>
    </source>
</evidence>
<dbReference type="PANTHER" id="PTHR19432:SF35">
    <property type="entry name" value="SOLUTE CARRIER FAMILY 45 MEMBER 3 ISOFORM X1"/>
    <property type="match status" value="1"/>
</dbReference>
<feature type="transmembrane region" description="Helical" evidence="6">
    <location>
        <begin position="390"/>
        <end position="411"/>
    </location>
</feature>
<evidence type="ECO:0000313" key="9">
    <source>
        <dbReference type="Proteomes" id="UP000293874"/>
    </source>
</evidence>
<feature type="domain" description="Major facilitator superfamily (MFS) profile" evidence="7">
    <location>
        <begin position="263"/>
        <end position="458"/>
    </location>
</feature>
<feature type="transmembrane region" description="Helical" evidence="6">
    <location>
        <begin position="423"/>
        <end position="444"/>
    </location>
</feature>
<dbReference type="RefSeq" id="WP_207234211.1">
    <property type="nucleotide sequence ID" value="NZ_CP042431.1"/>
</dbReference>
<dbReference type="Proteomes" id="UP000293874">
    <property type="component" value="Unassembled WGS sequence"/>
</dbReference>
<dbReference type="Pfam" id="PF07690">
    <property type="entry name" value="MFS_1"/>
    <property type="match status" value="1"/>
</dbReference>
<feature type="transmembrane region" description="Helical" evidence="6">
    <location>
        <begin position="114"/>
        <end position="135"/>
    </location>
</feature>
<keyword evidence="9" id="KW-1185">Reference proteome</keyword>
<feature type="transmembrane region" description="Helical" evidence="6">
    <location>
        <begin position="257"/>
        <end position="274"/>
    </location>
</feature>
<feature type="transmembrane region" description="Helical" evidence="6">
    <location>
        <begin position="301"/>
        <end position="321"/>
    </location>
</feature>
<dbReference type="PROSITE" id="PS50850">
    <property type="entry name" value="MFS"/>
    <property type="match status" value="1"/>
</dbReference>